<comment type="caution">
    <text evidence="2">The sequence shown here is derived from an EMBL/GenBank/DDBJ whole genome shotgun (WGS) entry which is preliminary data.</text>
</comment>
<dbReference type="Pfam" id="PF13585">
    <property type="entry name" value="CHU_C"/>
    <property type="match status" value="1"/>
</dbReference>
<sequence>MSYVMKAVNHFRCCLMALLLLLAGFGEARAQCRDTPPAGCPTAFEVFDAGTGEPLQSLCVGQRIRVTITCPERSAVDRNALYYQFLAADLATAPCTGYTSRTNTFTVTQAGKLTIAENAQNPSNPGTGTIFLRVFDVAAVPKPAFQVEACAPGSIRVTISDQAYDTYTLRINTGPLLRVNKGAGARNYPIPGGATTGQVVVKGRYNTGQCVGADSIKFTTLPLPSTPVVRRLVLSGTTAQLQFEPAPTGYQYVLEQADATSPSGYRIVPQAVLTTTGASVGGVSAPACYRLRIQDVCTTAGLPASTPVCSVLLSGTSDSGQNTLTWTTDANAASFVLKRDGQLLTTLPANSRSYPDAAVTCGVRYCYQLETTTGSGTTSTTVVSNETCLTTTSSSTLPVPQLVASFTPTNQVLLTATVPGLPAGGRVRYLRTVGQGAPTEFALTARRTLRDSTLALNPEAAPCYQAQFVDDCGNRSALSAPFCPVVLSARAADLLGNTVQLNWTELRGPDPAASVQYAVQVVDASGAVLAQPLSGATASGSFLDLTPPADRQLLRYRIAATSPSLSQPSYSNVATVSREMKAMLPTAFTPNGDGLNDVLEVKGRFLSTFTFTIVDRNGQQVFRGTDRTQVWDGRVGATVPVPGAYVWRFEAVDETGKRVVQHGTITILR</sequence>
<gene>
    <name evidence="2" type="ORF">E5J99_01285</name>
</gene>
<proteinExistence type="predicted"/>
<accession>A0A4Z0PSD9</accession>
<evidence type="ECO:0000313" key="2">
    <source>
        <dbReference type="EMBL" id="TGE20224.1"/>
    </source>
</evidence>
<dbReference type="AlphaFoldDB" id="A0A4Z0PSD9"/>
<keyword evidence="1" id="KW-0732">Signal</keyword>
<evidence type="ECO:0000313" key="3">
    <source>
        <dbReference type="Proteomes" id="UP000297739"/>
    </source>
</evidence>
<organism evidence="2 3">
    <name type="scientific">Hymenobacter elongatus</name>
    <dbReference type="NCBI Taxonomy" id="877208"/>
    <lineage>
        <taxon>Bacteria</taxon>
        <taxon>Pseudomonadati</taxon>
        <taxon>Bacteroidota</taxon>
        <taxon>Cytophagia</taxon>
        <taxon>Cytophagales</taxon>
        <taxon>Hymenobacteraceae</taxon>
        <taxon>Hymenobacter</taxon>
    </lineage>
</organism>
<feature type="chain" id="PRO_5021247725" evidence="1">
    <location>
        <begin position="31"/>
        <end position="669"/>
    </location>
</feature>
<dbReference type="Proteomes" id="UP000297739">
    <property type="component" value="Unassembled WGS sequence"/>
</dbReference>
<name>A0A4Z0PSD9_9BACT</name>
<keyword evidence="3" id="KW-1185">Reference proteome</keyword>
<dbReference type="OrthoDB" id="631648at2"/>
<evidence type="ECO:0000256" key="1">
    <source>
        <dbReference type="SAM" id="SignalP"/>
    </source>
</evidence>
<dbReference type="InterPro" id="IPR013783">
    <property type="entry name" value="Ig-like_fold"/>
</dbReference>
<protein>
    <submittedName>
        <fullName evidence="2">Gliding motility-associated C-terminal domain-containing protein</fullName>
    </submittedName>
</protein>
<reference evidence="2 3" key="1">
    <citation type="submission" date="2019-04" db="EMBL/GenBank/DDBJ databases">
        <authorList>
            <person name="Feng G."/>
            <person name="Zhang J."/>
            <person name="Zhu H."/>
        </authorList>
    </citation>
    <scope>NUCLEOTIDE SEQUENCE [LARGE SCALE GENOMIC DNA]</scope>
    <source>
        <strain evidence="2 3">JCM 17223</strain>
    </source>
</reference>
<feature type="signal peptide" evidence="1">
    <location>
        <begin position="1"/>
        <end position="30"/>
    </location>
</feature>
<dbReference type="Gene3D" id="2.60.40.10">
    <property type="entry name" value="Immunoglobulins"/>
    <property type="match status" value="1"/>
</dbReference>
<dbReference type="EMBL" id="SRLD01000001">
    <property type="protein sequence ID" value="TGE20224.1"/>
    <property type="molecule type" value="Genomic_DNA"/>
</dbReference>